<reference evidence="2 3" key="1">
    <citation type="journal article" date="2019" name="Commun. Biol.">
        <title>The bagworm genome reveals a unique fibroin gene that provides high tensile strength.</title>
        <authorList>
            <person name="Kono N."/>
            <person name="Nakamura H."/>
            <person name="Ohtoshi R."/>
            <person name="Tomita M."/>
            <person name="Numata K."/>
            <person name="Arakawa K."/>
        </authorList>
    </citation>
    <scope>NUCLEOTIDE SEQUENCE [LARGE SCALE GENOMIC DNA]</scope>
</reference>
<organism evidence="2 3">
    <name type="scientific">Eumeta variegata</name>
    <name type="common">Bagworm moth</name>
    <name type="synonym">Eumeta japonica</name>
    <dbReference type="NCBI Taxonomy" id="151549"/>
    <lineage>
        <taxon>Eukaryota</taxon>
        <taxon>Metazoa</taxon>
        <taxon>Ecdysozoa</taxon>
        <taxon>Arthropoda</taxon>
        <taxon>Hexapoda</taxon>
        <taxon>Insecta</taxon>
        <taxon>Pterygota</taxon>
        <taxon>Neoptera</taxon>
        <taxon>Endopterygota</taxon>
        <taxon>Lepidoptera</taxon>
        <taxon>Glossata</taxon>
        <taxon>Ditrysia</taxon>
        <taxon>Tineoidea</taxon>
        <taxon>Psychidae</taxon>
        <taxon>Oiketicinae</taxon>
        <taxon>Eumeta</taxon>
    </lineage>
</organism>
<evidence type="ECO:0000313" key="3">
    <source>
        <dbReference type="Proteomes" id="UP000299102"/>
    </source>
</evidence>
<feature type="region of interest" description="Disordered" evidence="1">
    <location>
        <begin position="45"/>
        <end position="69"/>
    </location>
</feature>
<comment type="caution">
    <text evidence="2">The sequence shown here is derived from an EMBL/GenBank/DDBJ whole genome shotgun (WGS) entry which is preliminary data.</text>
</comment>
<accession>A0A4C1Z3E2</accession>
<proteinExistence type="predicted"/>
<protein>
    <submittedName>
        <fullName evidence="2">Uncharacterized protein</fullName>
    </submittedName>
</protein>
<dbReference type="Proteomes" id="UP000299102">
    <property type="component" value="Unassembled WGS sequence"/>
</dbReference>
<keyword evidence="3" id="KW-1185">Reference proteome</keyword>
<dbReference type="AlphaFoldDB" id="A0A4C1Z3E2"/>
<dbReference type="OrthoDB" id="6375801at2759"/>
<evidence type="ECO:0000256" key="1">
    <source>
        <dbReference type="SAM" id="MobiDB-lite"/>
    </source>
</evidence>
<evidence type="ECO:0000313" key="2">
    <source>
        <dbReference type="EMBL" id="GBP81125.1"/>
    </source>
</evidence>
<dbReference type="EMBL" id="BGZK01001497">
    <property type="protein sequence ID" value="GBP81125.1"/>
    <property type="molecule type" value="Genomic_DNA"/>
</dbReference>
<name>A0A4C1Z3E2_EUMVA</name>
<gene>
    <name evidence="2" type="ORF">EVAR_88223_1</name>
</gene>
<sequence length="117" mass="14051">MPLTPAEKMRRYREKLKNDPIRYEDYKKKDLIKLSLRIKITELSEKEKADQRKKWREQKKDKREKTESTIKVIEIKKPSTSTEAPTAIKCVNKNHILTIRKLRRTYEKLPSVKHFAA</sequence>